<dbReference type="AlphaFoldDB" id="A0A844E1R1"/>
<dbReference type="InterPro" id="IPR038734">
    <property type="entry name" value="YhaN_AAA"/>
</dbReference>
<gene>
    <name evidence="5" type="ORF">GKE72_05275</name>
</gene>
<evidence type="ECO:0000256" key="1">
    <source>
        <dbReference type="SAM" id="Coils"/>
    </source>
</evidence>
<organism evidence="5 6">
    <name type="scientific">Eubacterium ramulus</name>
    <dbReference type="NCBI Taxonomy" id="39490"/>
    <lineage>
        <taxon>Bacteria</taxon>
        <taxon>Bacillati</taxon>
        <taxon>Bacillota</taxon>
        <taxon>Clostridia</taxon>
        <taxon>Eubacteriales</taxon>
        <taxon>Eubacteriaceae</taxon>
        <taxon>Eubacterium</taxon>
    </lineage>
</organism>
<dbReference type="PANTHER" id="PTHR41259:SF1">
    <property type="entry name" value="DOUBLE-STRAND BREAK REPAIR RAD50 ATPASE, PUTATIVE-RELATED"/>
    <property type="match status" value="1"/>
</dbReference>
<feature type="transmembrane region" description="Helical" evidence="3">
    <location>
        <begin position="337"/>
        <end position="357"/>
    </location>
</feature>
<comment type="caution">
    <text evidence="5">The sequence shown here is derived from an EMBL/GenBank/DDBJ whole genome shotgun (WGS) entry which is preliminary data.</text>
</comment>
<feature type="coiled-coil region" evidence="1">
    <location>
        <begin position="405"/>
        <end position="481"/>
    </location>
</feature>
<protein>
    <submittedName>
        <fullName evidence="5">AAA family ATPase</fullName>
    </submittedName>
</protein>
<keyword evidence="3" id="KW-0472">Membrane</keyword>
<feature type="domain" description="YhaN AAA" evidence="4">
    <location>
        <begin position="11"/>
        <end position="217"/>
    </location>
</feature>
<dbReference type="EMBL" id="WKRA01000006">
    <property type="protein sequence ID" value="MSD15488.1"/>
    <property type="molecule type" value="Genomic_DNA"/>
</dbReference>
<sequence>MPWGKDRRHRMIIREANIGKFGKLENQKYQFAPQINVIYGANESGKSTLMQFLKAMLFGLEKTRVRKTLDTYNRYEPWDTPAYFYGSMIFEIGQQQFLLERNFYYKEKRARLVNIRDGEELSVEYGDLDMLLGNVSAAAYENTCCIGQEQLLPGRELGVLLEDERSNLAQTGSGDFQLSKALQELEQKRKNAEKTRKELEQQRLSHIHQLEVNQQVLERDIAGLKAQQEKQSTQQGTVQEQVRALQQQMEPVQTAYQTVCRREQELQSAVALEQSEWEQAEREQWKREQFRREQEEAEALQQKSGKNAGFSPLLLIGVAGLILAPVLRSAMDGFQKIAPALNIICIILILAGLVSAYRKSREKKTADSGQKHRQSVNDSVQNHREQDSRANDRANLQSVEREGRKAALDQQLQRVCQQKATLEEQLQKLKGQKKSLQLQVARQEGSGDQLQSQIQEKEVELENLTEQVAELQQETLDEQHAREDRDALELAAETMSSLAARMSKTLEHTLDKEMSEILAQITRNVHEQLQVTDGQGIVLAEQLQKRTPEAYSQGTMQQAYFSYRMAAGHMLMKEEPLPFLLDETFANYDEERLRQTLRWLAEQENQIFLFTCRETEMRLLTEEDIPFASIRL</sequence>
<evidence type="ECO:0000313" key="5">
    <source>
        <dbReference type="EMBL" id="MSD15488.1"/>
    </source>
</evidence>
<dbReference type="Gene3D" id="3.40.50.300">
    <property type="entry name" value="P-loop containing nucleotide triphosphate hydrolases"/>
    <property type="match status" value="2"/>
</dbReference>
<dbReference type="InterPro" id="IPR027417">
    <property type="entry name" value="P-loop_NTPase"/>
</dbReference>
<keyword evidence="3" id="KW-1133">Transmembrane helix</keyword>
<dbReference type="SUPFAM" id="SSF52540">
    <property type="entry name" value="P-loop containing nucleoside triphosphate hydrolases"/>
    <property type="match status" value="2"/>
</dbReference>
<evidence type="ECO:0000259" key="4">
    <source>
        <dbReference type="Pfam" id="PF13514"/>
    </source>
</evidence>
<evidence type="ECO:0000256" key="2">
    <source>
        <dbReference type="SAM" id="MobiDB-lite"/>
    </source>
</evidence>
<feature type="transmembrane region" description="Helical" evidence="3">
    <location>
        <begin position="310"/>
        <end position="331"/>
    </location>
</feature>
<feature type="region of interest" description="Disordered" evidence="2">
    <location>
        <begin position="363"/>
        <end position="403"/>
    </location>
</feature>
<dbReference type="PANTHER" id="PTHR41259">
    <property type="entry name" value="DOUBLE-STRAND BREAK REPAIR RAD50 ATPASE, PUTATIVE-RELATED"/>
    <property type="match status" value="1"/>
</dbReference>
<dbReference type="Pfam" id="PF13514">
    <property type="entry name" value="AAA_27"/>
    <property type="match status" value="1"/>
</dbReference>
<proteinExistence type="predicted"/>
<feature type="coiled-coil region" evidence="1">
    <location>
        <begin position="263"/>
        <end position="300"/>
    </location>
</feature>
<keyword evidence="1" id="KW-0175">Coiled coil</keyword>
<evidence type="ECO:0000313" key="6">
    <source>
        <dbReference type="Proteomes" id="UP000431304"/>
    </source>
</evidence>
<accession>A0A844E1R1</accession>
<reference evidence="5 6" key="1">
    <citation type="journal article" date="2019" name="Nat. Med.">
        <title>A library of human gut bacterial isolates paired with longitudinal multiomics data enables mechanistic microbiome research.</title>
        <authorList>
            <person name="Poyet M."/>
            <person name="Groussin M."/>
            <person name="Gibbons S.M."/>
            <person name="Avila-Pacheco J."/>
            <person name="Jiang X."/>
            <person name="Kearney S.M."/>
            <person name="Perrotta A.R."/>
            <person name="Berdy B."/>
            <person name="Zhao S."/>
            <person name="Lieberman T.D."/>
            <person name="Swanson P.K."/>
            <person name="Smith M."/>
            <person name="Roesemann S."/>
            <person name="Alexander J.E."/>
            <person name="Rich S.A."/>
            <person name="Livny J."/>
            <person name="Vlamakis H."/>
            <person name="Clish C."/>
            <person name="Bullock K."/>
            <person name="Deik A."/>
            <person name="Scott J."/>
            <person name="Pierce K.A."/>
            <person name="Xavier R.J."/>
            <person name="Alm E.J."/>
        </authorList>
    </citation>
    <scope>NUCLEOTIDE SEQUENCE [LARGE SCALE GENOMIC DNA]</scope>
    <source>
        <strain evidence="5 6">BIOML-A3</strain>
    </source>
</reference>
<keyword evidence="3" id="KW-0812">Transmembrane</keyword>
<feature type="compositionally biased region" description="Basic and acidic residues" evidence="2">
    <location>
        <begin position="381"/>
        <end position="392"/>
    </location>
</feature>
<name>A0A844E1R1_EUBRA</name>
<feature type="coiled-coil region" evidence="1">
    <location>
        <begin position="175"/>
        <end position="227"/>
    </location>
</feature>
<evidence type="ECO:0000256" key="3">
    <source>
        <dbReference type="SAM" id="Phobius"/>
    </source>
</evidence>
<dbReference type="Proteomes" id="UP000431304">
    <property type="component" value="Unassembled WGS sequence"/>
</dbReference>